<dbReference type="Proteomes" id="UP000228535">
    <property type="component" value="Unassembled WGS sequence"/>
</dbReference>
<keyword evidence="6" id="KW-1185">Reference proteome</keyword>
<dbReference type="Gene3D" id="1.10.10.60">
    <property type="entry name" value="Homeodomain-like"/>
    <property type="match status" value="1"/>
</dbReference>
<evidence type="ECO:0000259" key="4">
    <source>
        <dbReference type="PROSITE" id="PS01124"/>
    </source>
</evidence>
<keyword evidence="2 5" id="KW-0238">DNA-binding</keyword>
<evidence type="ECO:0000256" key="1">
    <source>
        <dbReference type="ARBA" id="ARBA00023015"/>
    </source>
</evidence>
<dbReference type="GO" id="GO:0005829">
    <property type="term" value="C:cytosol"/>
    <property type="evidence" value="ECO:0007669"/>
    <property type="project" value="TreeGrafter"/>
</dbReference>
<evidence type="ECO:0000256" key="2">
    <source>
        <dbReference type="ARBA" id="ARBA00023125"/>
    </source>
</evidence>
<gene>
    <name evidence="5" type="ORF">CLV45_4444</name>
</gene>
<comment type="caution">
    <text evidence="5">The sequence shown here is derived from an EMBL/GenBank/DDBJ whole genome shotgun (WGS) entry which is preliminary data.</text>
</comment>
<dbReference type="SUPFAM" id="SSF46689">
    <property type="entry name" value="Homeodomain-like"/>
    <property type="match status" value="1"/>
</dbReference>
<dbReference type="InterPro" id="IPR009057">
    <property type="entry name" value="Homeodomain-like_sf"/>
</dbReference>
<evidence type="ECO:0000313" key="5">
    <source>
        <dbReference type="EMBL" id="PJJ48734.1"/>
    </source>
</evidence>
<dbReference type="PANTHER" id="PTHR47894:SF1">
    <property type="entry name" value="HTH-TYPE TRANSCRIPTIONAL REGULATOR VQSM"/>
    <property type="match status" value="1"/>
</dbReference>
<proteinExistence type="predicted"/>
<evidence type="ECO:0000313" key="6">
    <source>
        <dbReference type="Proteomes" id="UP000228535"/>
    </source>
</evidence>
<keyword evidence="3" id="KW-0804">Transcription</keyword>
<organism evidence="5 6">
    <name type="scientific">Hymenobacter chitinivorans DSM 11115</name>
    <dbReference type="NCBI Taxonomy" id="1121954"/>
    <lineage>
        <taxon>Bacteria</taxon>
        <taxon>Pseudomonadati</taxon>
        <taxon>Bacteroidota</taxon>
        <taxon>Cytophagia</taxon>
        <taxon>Cytophagales</taxon>
        <taxon>Hymenobacteraceae</taxon>
        <taxon>Hymenobacter</taxon>
    </lineage>
</organism>
<name>A0A2M9ASR1_9BACT</name>
<dbReference type="EMBL" id="PGFA01000004">
    <property type="protein sequence ID" value="PJJ48734.1"/>
    <property type="molecule type" value="Genomic_DNA"/>
</dbReference>
<reference evidence="5 6" key="1">
    <citation type="submission" date="2017-11" db="EMBL/GenBank/DDBJ databases">
        <title>Genomic Encyclopedia of Archaeal and Bacterial Type Strains, Phase II (KMG-II): From Individual Species to Whole Genera.</title>
        <authorList>
            <person name="Goeker M."/>
        </authorList>
    </citation>
    <scope>NUCLEOTIDE SEQUENCE [LARGE SCALE GENOMIC DNA]</scope>
    <source>
        <strain evidence="5 6">DSM 11115</strain>
    </source>
</reference>
<keyword evidence="1" id="KW-0805">Transcription regulation</keyword>
<accession>A0A2M9ASR1</accession>
<dbReference type="PROSITE" id="PS01124">
    <property type="entry name" value="HTH_ARAC_FAMILY_2"/>
    <property type="match status" value="1"/>
</dbReference>
<protein>
    <submittedName>
        <fullName evidence="5">AraC-like DNA-binding protein</fullName>
    </submittedName>
</protein>
<evidence type="ECO:0000256" key="3">
    <source>
        <dbReference type="ARBA" id="ARBA00023163"/>
    </source>
</evidence>
<feature type="domain" description="HTH araC/xylS-type" evidence="4">
    <location>
        <begin position="242"/>
        <end position="339"/>
    </location>
</feature>
<dbReference type="RefSeq" id="WP_100338660.1">
    <property type="nucleotide sequence ID" value="NZ_PGFA01000004.1"/>
</dbReference>
<sequence>MTKVTSSQSVDTLSVGMLNVMLWATTQAGADYAELCQKLNVTPAQLTDPDARVPIATIQQLWGEAVRVTQDPHLSLHLGEKLNPGDIGILGYVLLHCPTLGAALTQLVRYQDVACSGVKLTVRHEAEVCWLDMEITSAAIIYPEYVINSEFSTYLSAFRALTGQVLVPREVRFAYPQPADTQEHERVFAPARLVFGTAQSSISFDAALLDLPVINANPVLFPLFEQHAAALLARLHQPSLPDRVKREIVDLLKGAEPTLATVADRLTMGVRTLQLKLKETGHTYQQLLDAVRHELACRHLRDAQFSTTDIAFLLGYSEPSAFVRSFKKWTGQTPGAFRK</sequence>
<dbReference type="GO" id="GO:0000976">
    <property type="term" value="F:transcription cis-regulatory region binding"/>
    <property type="evidence" value="ECO:0007669"/>
    <property type="project" value="TreeGrafter"/>
</dbReference>
<dbReference type="InterPro" id="IPR020449">
    <property type="entry name" value="Tscrpt_reg_AraC-type_HTH"/>
</dbReference>
<dbReference type="InterPro" id="IPR032687">
    <property type="entry name" value="AraC-type_N"/>
</dbReference>
<dbReference type="OrthoDB" id="5582699at2"/>
<dbReference type="PANTHER" id="PTHR47894">
    <property type="entry name" value="HTH-TYPE TRANSCRIPTIONAL REGULATOR GADX"/>
    <property type="match status" value="1"/>
</dbReference>
<dbReference type="InterPro" id="IPR018060">
    <property type="entry name" value="HTH_AraC"/>
</dbReference>
<dbReference type="PRINTS" id="PR00032">
    <property type="entry name" value="HTHARAC"/>
</dbReference>
<dbReference type="AlphaFoldDB" id="A0A2M9ASR1"/>
<dbReference type="SMART" id="SM00342">
    <property type="entry name" value="HTH_ARAC"/>
    <property type="match status" value="1"/>
</dbReference>
<dbReference type="Pfam" id="PF12625">
    <property type="entry name" value="Arabinose_bd"/>
    <property type="match status" value="1"/>
</dbReference>
<dbReference type="Pfam" id="PF12833">
    <property type="entry name" value="HTH_18"/>
    <property type="match status" value="1"/>
</dbReference>
<dbReference type="GO" id="GO:0003700">
    <property type="term" value="F:DNA-binding transcription factor activity"/>
    <property type="evidence" value="ECO:0007669"/>
    <property type="project" value="InterPro"/>
</dbReference>